<dbReference type="AlphaFoldDB" id="A0A077PR52"/>
<protein>
    <submittedName>
        <fullName evidence="1">Uncharacterized protein</fullName>
    </submittedName>
</protein>
<dbReference type="EMBL" id="CBSZ010000016">
    <property type="protein sequence ID" value="CDH22384.1"/>
    <property type="molecule type" value="Genomic_DNA"/>
</dbReference>
<proteinExistence type="predicted"/>
<name>A0A077PR52_XENBV</name>
<reference evidence="1" key="1">
    <citation type="submission" date="2013-07" db="EMBL/GenBank/DDBJ databases">
        <title>Sub-species coevolution in mutualistic symbiosis.</title>
        <authorList>
            <person name="Murfin K."/>
            <person name="Klassen J."/>
            <person name="Lee M."/>
            <person name="Forst S."/>
            <person name="Stock P."/>
            <person name="Goodrich-Blair H."/>
        </authorList>
    </citation>
    <scope>NUCLEOTIDE SEQUENCE [LARGE SCALE GENOMIC DNA]</scope>
    <source>
        <strain evidence="1">Kraussei Becker Underwood</strain>
    </source>
</reference>
<sequence length="319" mass="35928">MTIAVEKTAGSYMPYATYLNNKDVNSKNASSYHDNSEVLGDTDDWLLVDKQPVPPPPMLKSSIPIPPPPLGAGMPPSPMLSASTSKSATGATKKWRIKEDPALYKQQGGEYPYYSSFTITLQNMGIKHYSNILESDIGNFVSEWKKVGTEMKPPARNISEDKFNDVKQTLTRMDSEWDTYTKANVKETFRGDTEAVIKSYPWLSEFIQKTNGMNQTYSEPVNQEIASPTVMSTGKDPMMSYVNQKTIMWHFSLEKEHAGVSEGLYAAEGEVTFPLYNRIHIDSLHFIPKGSAYEDDKRFGISHRYVIKATMLPRYSVTQ</sequence>
<accession>A0A077PR52</accession>
<comment type="caution">
    <text evidence="1">The sequence shown here is derived from an EMBL/GenBank/DDBJ whole genome shotgun (WGS) entry which is preliminary data.</text>
</comment>
<evidence type="ECO:0000313" key="1">
    <source>
        <dbReference type="EMBL" id="CDH22384.1"/>
    </source>
</evidence>
<evidence type="ECO:0000313" key="2">
    <source>
        <dbReference type="Proteomes" id="UP000028493"/>
    </source>
</evidence>
<gene>
    <name evidence="1" type="ORF">XBKB1_1120009</name>
</gene>
<organism evidence="1 2">
    <name type="scientific">Xenorhabdus bovienii str. kraussei Becker Underwood</name>
    <dbReference type="NCBI Taxonomy" id="1398204"/>
    <lineage>
        <taxon>Bacteria</taxon>
        <taxon>Pseudomonadati</taxon>
        <taxon>Pseudomonadota</taxon>
        <taxon>Gammaproteobacteria</taxon>
        <taxon>Enterobacterales</taxon>
        <taxon>Morganellaceae</taxon>
        <taxon>Xenorhabdus</taxon>
    </lineage>
</organism>
<dbReference type="HOGENOM" id="CLU_871393_0_0_6"/>
<dbReference type="Proteomes" id="UP000028493">
    <property type="component" value="Unassembled WGS sequence"/>
</dbReference>
<dbReference type="RefSeq" id="WP_038194356.1">
    <property type="nucleotide sequence ID" value="NZ_CAWLXS010000110.1"/>
</dbReference>